<gene>
    <name evidence="1" type="ordered locus">CA_C1437</name>
</gene>
<evidence type="ECO:0000313" key="2">
    <source>
        <dbReference type="Proteomes" id="UP000000814"/>
    </source>
</evidence>
<evidence type="ECO:0000313" key="1">
    <source>
        <dbReference type="EMBL" id="AAK79405.1"/>
    </source>
</evidence>
<protein>
    <submittedName>
        <fullName evidence="1">Diverged AAA-family ATPase containing protein</fullName>
    </submittedName>
</protein>
<organism evidence="1 2">
    <name type="scientific">Clostridium acetobutylicum (strain ATCC 824 / DSM 792 / JCM 1419 / IAM 19013 / LMG 5710 / NBRC 13948 / NRRL B-527 / VKM B-1787 / 2291 / W)</name>
    <dbReference type="NCBI Taxonomy" id="272562"/>
    <lineage>
        <taxon>Bacteria</taxon>
        <taxon>Bacillati</taxon>
        <taxon>Bacillota</taxon>
        <taxon>Clostridia</taxon>
        <taxon>Eubacteriales</taxon>
        <taxon>Clostridiaceae</taxon>
        <taxon>Clostridium</taxon>
    </lineage>
</organism>
<dbReference type="AlphaFoldDB" id="Q97J49"/>
<proteinExistence type="predicted"/>
<dbReference type="HOGENOM" id="CLU_666965_0_0_9"/>
<dbReference type="GeneID" id="44997943"/>
<dbReference type="RefSeq" id="WP_010964746.1">
    <property type="nucleotide sequence ID" value="NC_003030.1"/>
</dbReference>
<keyword evidence="2" id="KW-1185">Reference proteome</keyword>
<dbReference type="eggNOG" id="ENOG502ZA58">
    <property type="taxonomic scope" value="Bacteria"/>
</dbReference>
<dbReference type="Proteomes" id="UP000000814">
    <property type="component" value="Chromosome"/>
</dbReference>
<dbReference type="OrthoDB" id="2078230at2"/>
<dbReference type="PIR" id="B97077">
    <property type="entry name" value="B97077"/>
</dbReference>
<dbReference type="STRING" id="272562.CA_C1437"/>
<dbReference type="KEGG" id="cac:CA_C1437"/>
<reference evidence="1 2" key="1">
    <citation type="journal article" date="2001" name="J. Bacteriol.">
        <title>Genome sequence and comparative analysis of the solvent-producing bacterium Clostridium acetobutylicum.</title>
        <authorList>
            <person name="Nolling J."/>
            <person name="Breton G."/>
            <person name="Omelchenko M.V."/>
            <person name="Makarova K.S."/>
            <person name="Zeng Q."/>
            <person name="Gibson R."/>
            <person name="Lee H.M."/>
            <person name="Dubois J."/>
            <person name="Qiu D."/>
            <person name="Hitti J."/>
            <person name="Wolf Y.I."/>
            <person name="Tatusov R.L."/>
            <person name="Sabathe F."/>
            <person name="Doucette-Stamm L."/>
            <person name="Soucaille P."/>
            <person name="Daly M.J."/>
            <person name="Bennett G.N."/>
            <person name="Koonin E.V."/>
            <person name="Smith D.R."/>
        </authorList>
    </citation>
    <scope>NUCLEOTIDE SEQUENCE [LARGE SCALE GENOMIC DNA]</scope>
    <source>
        <strain evidence="2">ATCC 824 / DSM 792 / JCM 1419 / LMG 5710 / VKM B-1787</strain>
    </source>
</reference>
<accession>Q97J49</accession>
<sequence length="412" mass="48635">MKKNVVLQEIIDFYLQSKDFNGLPIYQMNNYDKEELLNLIDNDLIEAISEKEVLNPHIRGFNLDIPKDIQKNNASDLESHTCFYPTEKALEGVKIDYKSPYTILMQKGREQFDIIFFDIEILERYINNPKFLIMDNGYRGSICIRDEYYDDEDDSEYIKDYGMAYIEGEKLTRAVAIFLIDLAKLSPKIQMLWKAFELKNQNRCKVNSGFIKNLIYGEWVIDYWIFHAIIDEMIIINKQCESMEIPPLFSHTYGTHFFEMPEGYRNIFLPTMKNYYDFVLVLEKMFVHNISVKTFQKDGFLIKGIERKDSKGYDKGSLVMLSEWLNRNIKTSINIDEIIINPLKSIRKIRQVPAHELTSNKYDIDVYKKQNDLVIETYRAIRGIRLLFSNHPKANKIEIPEWLVTGENIVCY</sequence>
<name>Q97J49_CLOAB</name>
<dbReference type="EMBL" id="AE001437">
    <property type="protein sequence ID" value="AAK79405.1"/>
    <property type="molecule type" value="Genomic_DNA"/>
</dbReference>
<dbReference type="PATRIC" id="fig|272562.8.peg.1642"/>